<evidence type="ECO:0000313" key="3">
    <source>
        <dbReference type="Proteomes" id="UP001597034"/>
    </source>
</evidence>
<dbReference type="EMBL" id="JBHUDO010000002">
    <property type="protein sequence ID" value="MFD1646185.1"/>
    <property type="molecule type" value="Genomic_DNA"/>
</dbReference>
<evidence type="ECO:0000256" key="1">
    <source>
        <dbReference type="SAM" id="Phobius"/>
    </source>
</evidence>
<dbReference type="RefSeq" id="WP_256398296.1">
    <property type="nucleotide sequence ID" value="NZ_JANHJR010000001.1"/>
</dbReference>
<protein>
    <submittedName>
        <fullName evidence="2">Uncharacterized protein</fullName>
    </submittedName>
</protein>
<comment type="caution">
    <text evidence="2">The sequence shown here is derived from an EMBL/GenBank/DDBJ whole genome shotgun (WGS) entry which is preliminary data.</text>
</comment>
<accession>A0ABD6DIQ4</accession>
<proteinExistence type="predicted"/>
<feature type="transmembrane region" description="Helical" evidence="1">
    <location>
        <begin position="106"/>
        <end position="125"/>
    </location>
</feature>
<sequence length="133" mass="13594">MHNWKPLRAVLVVFACSTTVAAQSASPTAVPADAPGAADGTGLALLGFLIAALIGGGLLIVAVASLVSVSLITMFGPFNDRVHLALPVVVGAVPTAILVLSFGIELLVVLVITEIVALPVAGFLLRRRYRTVA</sequence>
<organism evidence="2 3">
    <name type="scientific">Haloarchaeobius litoreus</name>
    <dbReference type="NCBI Taxonomy" id="755306"/>
    <lineage>
        <taxon>Archaea</taxon>
        <taxon>Methanobacteriati</taxon>
        <taxon>Methanobacteriota</taxon>
        <taxon>Stenosarchaea group</taxon>
        <taxon>Halobacteria</taxon>
        <taxon>Halobacteriales</taxon>
        <taxon>Halorubellaceae</taxon>
        <taxon>Haloarchaeobius</taxon>
    </lineage>
</organism>
<keyword evidence="1" id="KW-1133">Transmembrane helix</keyword>
<keyword evidence="3" id="KW-1185">Reference proteome</keyword>
<dbReference type="Proteomes" id="UP001597034">
    <property type="component" value="Unassembled WGS sequence"/>
</dbReference>
<reference evidence="2 3" key="1">
    <citation type="journal article" date="2019" name="Int. J. Syst. Evol. Microbiol.">
        <title>The Global Catalogue of Microorganisms (GCM) 10K type strain sequencing project: providing services to taxonomists for standard genome sequencing and annotation.</title>
        <authorList>
            <consortium name="The Broad Institute Genomics Platform"/>
            <consortium name="The Broad Institute Genome Sequencing Center for Infectious Disease"/>
            <person name="Wu L."/>
            <person name="Ma J."/>
        </authorList>
    </citation>
    <scope>NUCLEOTIDE SEQUENCE [LARGE SCALE GENOMIC DNA]</scope>
    <source>
        <strain evidence="2 3">CGMCC 1.10390</strain>
    </source>
</reference>
<name>A0ABD6DIQ4_9EURY</name>
<dbReference type="AlphaFoldDB" id="A0ABD6DIQ4"/>
<keyword evidence="1" id="KW-0472">Membrane</keyword>
<feature type="transmembrane region" description="Helical" evidence="1">
    <location>
        <begin position="42"/>
        <end position="75"/>
    </location>
</feature>
<evidence type="ECO:0000313" key="2">
    <source>
        <dbReference type="EMBL" id="MFD1646185.1"/>
    </source>
</evidence>
<feature type="transmembrane region" description="Helical" evidence="1">
    <location>
        <begin position="82"/>
        <end position="100"/>
    </location>
</feature>
<keyword evidence="1" id="KW-0812">Transmembrane</keyword>
<gene>
    <name evidence="2" type="ORF">ACFSBL_10870</name>
</gene>